<keyword evidence="4 8" id="KW-0021">Allosteric enzyme</keyword>
<name>A0A135L174_9BACI</name>
<evidence type="ECO:0000256" key="2">
    <source>
        <dbReference type="ARBA" id="ARBA00006054"/>
    </source>
</evidence>
<feature type="binding site" evidence="8">
    <location>
        <position position="154"/>
    </location>
    <ligand>
        <name>beta-D-fructose 1,6-bisphosphate</name>
        <dbReference type="ChEBI" id="CHEBI:32966"/>
        <note>allosteric activator</note>
    </ligand>
</feature>
<evidence type="ECO:0000256" key="9">
    <source>
        <dbReference type="PIRSR" id="PIRSR000102-1"/>
    </source>
</evidence>
<dbReference type="InterPro" id="IPR022383">
    <property type="entry name" value="Lactate/malate_DH_C"/>
</dbReference>
<feature type="binding site" evidence="8">
    <location>
        <begin position="121"/>
        <end position="124"/>
    </location>
    <ligand>
        <name>substrate</name>
    </ligand>
</feature>
<dbReference type="Gene3D" id="3.90.110.10">
    <property type="entry name" value="Lactate dehydrogenase/glycoside hydrolase, family 4, C-terminal"/>
    <property type="match status" value="1"/>
</dbReference>
<feature type="binding site" evidence="8">
    <location>
        <begin position="149"/>
        <end position="152"/>
    </location>
    <ligand>
        <name>substrate</name>
    </ligand>
</feature>
<dbReference type="PANTHER" id="PTHR43128:SF16">
    <property type="entry name" value="L-LACTATE DEHYDROGENASE"/>
    <property type="match status" value="1"/>
</dbReference>
<feature type="domain" description="Lactate/malate dehydrogenase C-terminal" evidence="12">
    <location>
        <begin position="146"/>
        <end position="311"/>
    </location>
</feature>
<dbReference type="Proteomes" id="UP000070352">
    <property type="component" value="Unassembled WGS sequence"/>
</dbReference>
<dbReference type="EC" id="1.1.1.27" evidence="3 8"/>
<comment type="subunit">
    <text evidence="8">Homotetramer.</text>
</comment>
<dbReference type="NCBIfam" id="NF000824">
    <property type="entry name" value="PRK00066.1"/>
    <property type="match status" value="1"/>
</dbReference>
<evidence type="ECO:0000256" key="4">
    <source>
        <dbReference type="ARBA" id="ARBA00022533"/>
    </source>
</evidence>
<feature type="binding site" evidence="8">
    <location>
        <begin position="119"/>
        <end position="121"/>
    </location>
    <ligand>
        <name>NAD(+)</name>
        <dbReference type="ChEBI" id="CHEBI:57540"/>
    </ligand>
</feature>
<dbReference type="FunFam" id="3.40.50.720:FF:000018">
    <property type="entry name" value="Malate dehydrogenase"/>
    <property type="match status" value="1"/>
</dbReference>
<accession>A0A135L174</accession>
<comment type="function">
    <text evidence="8">Catalyzes the conversion of lactate to pyruvate.</text>
</comment>
<protein>
    <recommendedName>
        <fullName evidence="3 8">L-lactate dehydrogenase</fullName>
        <shortName evidence="8">L-LDH</shortName>
        <ecNumber evidence="3 8">1.1.1.27</ecNumber>
    </recommendedName>
</protein>
<dbReference type="GO" id="GO:0005737">
    <property type="term" value="C:cytoplasm"/>
    <property type="evidence" value="ECO:0007669"/>
    <property type="project" value="UniProtKB-SubCell"/>
</dbReference>
<feature type="binding site" evidence="8">
    <location>
        <position position="66"/>
    </location>
    <ligand>
        <name>NAD(+)</name>
        <dbReference type="ChEBI" id="CHEBI:57540"/>
    </ligand>
</feature>
<proteinExistence type="inferred from homology"/>
<dbReference type="InterPro" id="IPR001557">
    <property type="entry name" value="L-lactate/malate_DH"/>
</dbReference>
<reference evidence="13 14" key="1">
    <citation type="submission" date="2016-02" db="EMBL/GenBank/DDBJ databases">
        <title>Draft Genome for Tepidibacillus decaturensis nov. sp. Strain Z9, an Anaerobic, Moderately Thermophilic and Heterotrophic Bacterium from Deep Subsurface of the Illinois Basin, USA.</title>
        <authorList>
            <person name="Dong Y."/>
            <person name="Chang J.Y."/>
            <person name="Sanford R."/>
            <person name="Fouke B.W."/>
        </authorList>
    </citation>
    <scope>NUCLEOTIDE SEQUENCE [LARGE SCALE GENOMIC DNA]</scope>
    <source>
        <strain evidence="13 14">Z9</strain>
    </source>
</reference>
<dbReference type="EMBL" id="LSKU01000001">
    <property type="protein sequence ID" value="KXG42734.1"/>
    <property type="molecule type" value="Genomic_DNA"/>
</dbReference>
<dbReference type="PROSITE" id="PS00064">
    <property type="entry name" value="L_LDH"/>
    <property type="match status" value="1"/>
</dbReference>
<comment type="caution">
    <text evidence="13">The sequence shown here is derived from an EMBL/GenBank/DDBJ whole genome shotgun (WGS) entry which is preliminary data.</text>
</comment>
<dbReference type="SUPFAM" id="SSF51735">
    <property type="entry name" value="NAD(P)-binding Rossmann-fold domains"/>
    <property type="match status" value="1"/>
</dbReference>
<keyword evidence="8" id="KW-0597">Phosphoprotein</keyword>
<feature type="domain" description="Lactate/malate dehydrogenase N-terminal" evidence="11">
    <location>
        <begin position="5"/>
        <end position="143"/>
    </location>
</feature>
<organism evidence="13 14">
    <name type="scientific">Tepidibacillus decaturensis</name>
    <dbReference type="NCBI Taxonomy" id="1413211"/>
    <lineage>
        <taxon>Bacteria</taxon>
        <taxon>Bacillati</taxon>
        <taxon>Bacillota</taxon>
        <taxon>Bacilli</taxon>
        <taxon>Bacillales</taxon>
        <taxon>Bacillaceae</taxon>
        <taxon>Tepidibacillus</taxon>
    </lineage>
</organism>
<comment type="catalytic activity">
    <reaction evidence="7 8">
        <text>(S)-lactate + NAD(+) = pyruvate + NADH + H(+)</text>
        <dbReference type="Rhea" id="RHEA:23444"/>
        <dbReference type="ChEBI" id="CHEBI:15361"/>
        <dbReference type="ChEBI" id="CHEBI:15378"/>
        <dbReference type="ChEBI" id="CHEBI:16651"/>
        <dbReference type="ChEBI" id="CHEBI:57540"/>
        <dbReference type="ChEBI" id="CHEBI:57945"/>
        <dbReference type="EC" id="1.1.1.27"/>
    </reaction>
</comment>
<feature type="binding site" evidence="8">
    <location>
        <position position="231"/>
    </location>
    <ligand>
        <name>substrate</name>
    </ligand>
</feature>
<evidence type="ECO:0000256" key="5">
    <source>
        <dbReference type="ARBA" id="ARBA00023002"/>
    </source>
</evidence>
<dbReference type="InterPro" id="IPR018177">
    <property type="entry name" value="L-lactate_DH_AS"/>
</dbReference>
<feature type="binding site" evidence="8">
    <location>
        <position position="144"/>
    </location>
    <ligand>
        <name>NAD(+)</name>
        <dbReference type="ChEBI" id="CHEBI:57540"/>
    </ligand>
</feature>
<feature type="binding site" evidence="10">
    <location>
        <begin position="11"/>
        <end position="16"/>
    </location>
    <ligand>
        <name>NAD(+)</name>
        <dbReference type="ChEBI" id="CHEBI:57540"/>
    </ligand>
</feature>
<evidence type="ECO:0000256" key="1">
    <source>
        <dbReference type="ARBA" id="ARBA00004843"/>
    </source>
</evidence>
<dbReference type="InterPro" id="IPR001236">
    <property type="entry name" value="Lactate/malate_DH_N"/>
</dbReference>
<evidence type="ECO:0000313" key="14">
    <source>
        <dbReference type="Proteomes" id="UP000070352"/>
    </source>
</evidence>
<feature type="modified residue" description="Phosphotyrosine" evidence="8">
    <location>
        <position position="222"/>
    </location>
</feature>
<feature type="binding site" evidence="8">
    <location>
        <position position="89"/>
    </location>
    <ligand>
        <name>substrate</name>
    </ligand>
</feature>
<feature type="binding site" evidence="8">
    <location>
        <position position="15"/>
    </location>
    <ligand>
        <name>NAD(+)</name>
        <dbReference type="ChEBI" id="CHEBI:57540"/>
    </ligand>
</feature>
<dbReference type="GO" id="GO:0006096">
    <property type="term" value="P:glycolytic process"/>
    <property type="evidence" value="ECO:0007669"/>
    <property type="project" value="UniProtKB-UniRule"/>
</dbReference>
<dbReference type="SUPFAM" id="SSF56327">
    <property type="entry name" value="LDH C-terminal domain-like"/>
    <property type="match status" value="1"/>
</dbReference>
<dbReference type="InterPro" id="IPR036291">
    <property type="entry name" value="NAD(P)-bd_dom_sf"/>
</dbReference>
<dbReference type="STRING" id="1413211.U473_00750"/>
<keyword evidence="8" id="KW-0963">Cytoplasm</keyword>
<dbReference type="PANTHER" id="PTHR43128">
    <property type="entry name" value="L-2-HYDROXYCARBOXYLATE DEHYDROGENASE (NAD(P)(+))"/>
    <property type="match status" value="1"/>
</dbReference>
<evidence type="ECO:0000259" key="11">
    <source>
        <dbReference type="Pfam" id="PF00056"/>
    </source>
</evidence>
<comment type="pathway">
    <text evidence="1 8">Fermentation; pyruvate fermentation to lactate; (S)-lactate from pyruvate: step 1/1.</text>
</comment>
<feature type="active site" description="Proton acceptor" evidence="8 9">
    <location>
        <position position="176"/>
    </location>
</feature>
<dbReference type="PRINTS" id="PR00086">
    <property type="entry name" value="LLDHDRGNASE"/>
</dbReference>
<dbReference type="NCBIfam" id="NF004863">
    <property type="entry name" value="PRK06223.1"/>
    <property type="match status" value="1"/>
</dbReference>
<evidence type="ECO:0000256" key="8">
    <source>
        <dbReference type="HAMAP-Rule" id="MF_00488"/>
    </source>
</evidence>
<evidence type="ECO:0000259" key="12">
    <source>
        <dbReference type="Pfam" id="PF02866"/>
    </source>
</evidence>
<keyword evidence="14" id="KW-1185">Reference proteome</keyword>
<feature type="binding site" evidence="8">
    <location>
        <position position="169"/>
    </location>
    <ligand>
        <name>beta-D-fructose 1,6-bisphosphate</name>
        <dbReference type="ChEBI" id="CHEBI:32966"/>
        <note>allosteric activator</note>
    </ligand>
</feature>
<feature type="binding site" evidence="10">
    <location>
        <position position="96"/>
    </location>
    <ligand>
        <name>NAD(+)</name>
        <dbReference type="ChEBI" id="CHEBI:57540"/>
    </ligand>
</feature>
<dbReference type="UniPathway" id="UPA00554">
    <property type="reaction ID" value="UER00611"/>
</dbReference>
<comment type="activity regulation">
    <text evidence="8">Allosterically activated by fructose 1,6-bisphosphate (FBP).</text>
</comment>
<feature type="binding site" evidence="8">
    <location>
        <position position="83"/>
    </location>
    <ligand>
        <name>substrate</name>
    </ligand>
</feature>
<dbReference type="AlphaFoldDB" id="A0A135L174"/>
<dbReference type="Pfam" id="PF00056">
    <property type="entry name" value="Ldh_1_N"/>
    <property type="match status" value="1"/>
</dbReference>
<dbReference type="OrthoDB" id="9802969at2"/>
<keyword evidence="6 8" id="KW-0520">NAD</keyword>
<evidence type="ECO:0000256" key="10">
    <source>
        <dbReference type="PIRSR" id="PIRSR000102-3"/>
    </source>
</evidence>
<dbReference type="Pfam" id="PF02866">
    <property type="entry name" value="Ldh_1_C"/>
    <property type="match status" value="1"/>
</dbReference>
<dbReference type="RefSeq" id="WP_068722472.1">
    <property type="nucleotide sequence ID" value="NZ_LSKU01000001.1"/>
</dbReference>
<dbReference type="InterPro" id="IPR015955">
    <property type="entry name" value="Lactate_DH/Glyco_Ohase_4_C"/>
</dbReference>
<dbReference type="HAMAP" id="MF_00488">
    <property type="entry name" value="Lactate_dehydrog"/>
    <property type="match status" value="1"/>
</dbReference>
<feature type="binding site" evidence="8">
    <location>
        <begin position="80"/>
        <end position="81"/>
    </location>
    <ligand>
        <name>NAD(+)</name>
        <dbReference type="ChEBI" id="CHEBI:57540"/>
    </ligand>
</feature>
<sequence length="317" mass="35083">MNNQTKIVVVGSGAVGSTFAYTVLLRGLADELVIIDKNQDKAEGDALDLNHGLLLAQPMKITAGDYPDCKDADIIVITAGAAQKPGETRLDLMQRNVSIYHQILTEILKYNSEAIFLIATNPVDILTYITIKLTHLPKERVIGSGTLLDSARFRYLISEKMNIDPRSIHGMIIGEHGDTELAAWSLLNIAGMTQEQVKEQSRYYLSSAEKEEIYLQTKNAAYQIIEKKGSTYYAIALSLARICEAILHDQMSILPVSAYLDNYKGISDVCLGIPSIIGKNGIEEVLDLPLTKEEEEKLQHSANQLGNFIHQIQLPKI</sequence>
<evidence type="ECO:0000256" key="7">
    <source>
        <dbReference type="ARBA" id="ARBA00049258"/>
    </source>
</evidence>
<keyword evidence="5 8" id="KW-0560">Oxidoreductase</keyword>
<evidence type="ECO:0000313" key="13">
    <source>
        <dbReference type="EMBL" id="KXG42734.1"/>
    </source>
</evidence>
<dbReference type="GO" id="GO:0006089">
    <property type="term" value="P:lactate metabolic process"/>
    <property type="evidence" value="ECO:0007669"/>
    <property type="project" value="TreeGrafter"/>
</dbReference>
<evidence type="ECO:0000256" key="6">
    <source>
        <dbReference type="ARBA" id="ARBA00023027"/>
    </source>
</evidence>
<dbReference type="Gene3D" id="3.40.50.720">
    <property type="entry name" value="NAD(P)-binding Rossmann-like Domain"/>
    <property type="match status" value="1"/>
</dbReference>
<evidence type="ECO:0000256" key="3">
    <source>
        <dbReference type="ARBA" id="ARBA00012967"/>
    </source>
</evidence>
<dbReference type="NCBIfam" id="TIGR01771">
    <property type="entry name" value="L-LDH-NAD"/>
    <property type="match status" value="1"/>
</dbReference>
<dbReference type="InterPro" id="IPR011304">
    <property type="entry name" value="L-lactate_DH"/>
</dbReference>
<dbReference type="GO" id="GO:0004459">
    <property type="term" value="F:L-lactate dehydrogenase (NAD+) activity"/>
    <property type="evidence" value="ECO:0007669"/>
    <property type="project" value="UniProtKB-UniRule"/>
</dbReference>
<feature type="binding site" evidence="8">
    <location>
        <position position="41"/>
    </location>
    <ligand>
        <name>NAD(+)</name>
        <dbReference type="ChEBI" id="CHEBI:57540"/>
    </ligand>
</feature>
<comment type="caution">
    <text evidence="8">Lacks conserved residue(s) required for the propagation of feature annotation.</text>
</comment>
<comment type="similarity">
    <text evidence="2 8">Belongs to the LDH/MDH superfamily. LDH family.</text>
</comment>
<dbReference type="CDD" id="cd05292">
    <property type="entry name" value="LDH_2"/>
    <property type="match status" value="1"/>
</dbReference>
<dbReference type="PIRSF" id="PIRSF000102">
    <property type="entry name" value="Lac_mal_DH"/>
    <property type="match status" value="1"/>
</dbReference>
<comment type="subcellular location">
    <subcellularLocation>
        <location evidence="8">Cytoplasm</location>
    </subcellularLocation>
</comment>
<feature type="binding site" evidence="8 10">
    <location>
        <position position="36"/>
    </location>
    <ligand>
        <name>NAD(+)</name>
        <dbReference type="ChEBI" id="CHEBI:57540"/>
    </ligand>
</feature>
<gene>
    <name evidence="8" type="primary">ldh</name>
    <name evidence="13" type="ORF">U473_00750</name>
</gene>